<feature type="domain" description="Retrovirus-related Pol polyprotein from transposon TNT 1-94-like beta-barrel" evidence="3">
    <location>
        <begin position="910"/>
        <end position="982"/>
    </location>
</feature>
<feature type="region of interest" description="Disordered" evidence="2">
    <location>
        <begin position="802"/>
        <end position="847"/>
    </location>
</feature>
<feature type="coiled-coil region" evidence="1">
    <location>
        <begin position="624"/>
        <end position="651"/>
    </location>
</feature>
<feature type="domain" description="Retroviral polymerase SH3-like" evidence="4">
    <location>
        <begin position="1036"/>
        <end position="1084"/>
    </location>
</feature>
<feature type="compositionally biased region" description="Polar residues" evidence="2">
    <location>
        <begin position="802"/>
        <end position="828"/>
    </location>
</feature>
<dbReference type="AlphaFoldDB" id="A0A6L2MCT0"/>
<evidence type="ECO:0000259" key="3">
    <source>
        <dbReference type="Pfam" id="PF22936"/>
    </source>
</evidence>
<protein>
    <submittedName>
        <fullName evidence="5">Integrase, catalytic region, zinc finger, CCHC-type, peptidase aspartic, catalytic</fullName>
    </submittedName>
</protein>
<evidence type="ECO:0000313" key="5">
    <source>
        <dbReference type="EMBL" id="GEU70324.1"/>
    </source>
</evidence>
<dbReference type="InterPro" id="IPR054722">
    <property type="entry name" value="PolX-like_BBD"/>
</dbReference>
<evidence type="ECO:0000259" key="4">
    <source>
        <dbReference type="Pfam" id="PF25597"/>
    </source>
</evidence>
<comment type="caution">
    <text evidence="5">The sequence shown here is derived from an EMBL/GenBank/DDBJ whole genome shotgun (WGS) entry which is preliminary data.</text>
</comment>
<sequence>MSTQQDIYAAGSENRPPMLNKENYVLWSSRLLWYAKSRPNGKLIHNSIINGPYVRRMIHEPGDPNRKVPVNETFHVQTDDELTDKELKHIEADDQAIRTILLGLPEDIYAAVDSCETAQEIWLRVQQMMKGSDIGIQEKKAKTQDPLALMATSNNPYTFPVLHQDQPSFNQNYMQQPMPNPKDITDPTTAMNMELALMAKELKLNYSTPTNNNKRISSNLRNRQIAQSGMNMGQDRHMQMVGGNGGNQFRQYARQNVRNLNGYHDIQNVRNQEEAGIQLRVEELDLMATASDLDEFEEYTELLEPIPEPHQVPQNDNNVISEVSCVEQSGRTVEQHPANVEKTRVLYDSLYNNLAIEVEKVNTVNRKLRETNAELTTELARYKNQEKCFEINLNKQLSIEKSIVSSLLEEKKKLKSDFKIRKDELLDKQIQREKKIKELDNILVKTGQSIRTIHMLLPKPDSFYHTEQKMALGYQNPFYLKDTTTCSRKSPKMKQLNKEIKPANCTKIIHLSEVFVSQMAKSREELYFLNTSKMANVSKPVSIPNEEFSNDTTPSVARKFLNEVKSTIVTLQRVFKQRMTLETHNWSSSAHQKLHKIVKDEIFPRVQYFEIQFLKEAAKFFGDFKSLAKEADEYLAKHQALELEIKHLLRAVVSQDIMSIVKNNSVVEISNLQTELEPYNDMQQKIERLQAQLGDLKGKSKDTSCVSDTLNPLSQKLENKNVELEFQVSDQKDTSRGTSVKNKFAKQSILGKPPKECLGLILLILLGKKSMCLTKLEQALGHSLLLFHNLPVSQPPVITKKVVNSDSNGLSSTGVDNTKTIRPQPRSNTKNDRVPSASKSSQSKNKEGENVKSKVVCSMCKQCLISINHDVCLLNYVNGMTFRGKKQKANVSFNEKQKKQQPKVIQICLWCVDSGCSKHMTKNLNLLINFVLKFLGTVRFRNDHIAAILDFRDLQWGNILITRVYFVERLGHNLFSIGQFCDSDLEVQFLRLKDEAPEVIKTFLKRITVLLQSSVIIIRTDNGTEFKNQNDRADIGKLGAKGDIGFFIGYSVDSCAFKVYNLRTKKIMETMKVSFNKLSMMAFEQRSSKPGLQSMTSGQISSRLDLTYAPSTITSQQPTEGKLDLLFEAMYDDYISGQPSAALRIVSAAQAHQVRQTPMTSTSIAVTAPTPTHSSSQATNFPNTS</sequence>
<feature type="coiled-coil region" evidence="1">
    <location>
        <begin position="358"/>
        <end position="428"/>
    </location>
</feature>
<feature type="coiled-coil region" evidence="1">
    <location>
        <begin position="679"/>
        <end position="734"/>
    </location>
</feature>
<dbReference type="Pfam" id="PF22936">
    <property type="entry name" value="Pol_BBD"/>
    <property type="match status" value="1"/>
</dbReference>
<reference evidence="5" key="1">
    <citation type="journal article" date="2019" name="Sci. Rep.">
        <title>Draft genome of Tanacetum cinerariifolium, the natural source of mosquito coil.</title>
        <authorList>
            <person name="Yamashiro T."/>
            <person name="Shiraishi A."/>
            <person name="Satake H."/>
            <person name="Nakayama K."/>
        </authorList>
    </citation>
    <scope>NUCLEOTIDE SEQUENCE</scope>
</reference>
<evidence type="ECO:0000256" key="1">
    <source>
        <dbReference type="SAM" id="Coils"/>
    </source>
</evidence>
<evidence type="ECO:0000256" key="2">
    <source>
        <dbReference type="SAM" id="MobiDB-lite"/>
    </source>
</evidence>
<dbReference type="Pfam" id="PF25597">
    <property type="entry name" value="SH3_retrovirus"/>
    <property type="match status" value="1"/>
</dbReference>
<dbReference type="InterPro" id="IPR057670">
    <property type="entry name" value="SH3_retrovirus"/>
</dbReference>
<feature type="region of interest" description="Disordered" evidence="2">
    <location>
        <begin position="1160"/>
        <end position="1185"/>
    </location>
</feature>
<keyword evidence="1" id="KW-0175">Coiled coil</keyword>
<dbReference type="EMBL" id="BKCJ010006093">
    <property type="protein sequence ID" value="GEU70324.1"/>
    <property type="molecule type" value="Genomic_DNA"/>
</dbReference>
<organism evidence="5">
    <name type="scientific">Tanacetum cinerariifolium</name>
    <name type="common">Dalmatian daisy</name>
    <name type="synonym">Chrysanthemum cinerariifolium</name>
    <dbReference type="NCBI Taxonomy" id="118510"/>
    <lineage>
        <taxon>Eukaryota</taxon>
        <taxon>Viridiplantae</taxon>
        <taxon>Streptophyta</taxon>
        <taxon>Embryophyta</taxon>
        <taxon>Tracheophyta</taxon>
        <taxon>Spermatophyta</taxon>
        <taxon>Magnoliopsida</taxon>
        <taxon>eudicotyledons</taxon>
        <taxon>Gunneridae</taxon>
        <taxon>Pentapetalae</taxon>
        <taxon>asterids</taxon>
        <taxon>campanulids</taxon>
        <taxon>Asterales</taxon>
        <taxon>Asteraceae</taxon>
        <taxon>Asteroideae</taxon>
        <taxon>Anthemideae</taxon>
        <taxon>Anthemidinae</taxon>
        <taxon>Tanacetum</taxon>
    </lineage>
</organism>
<proteinExistence type="predicted"/>
<accession>A0A6L2MCT0</accession>
<gene>
    <name evidence="5" type="ORF">Tci_042302</name>
</gene>
<name>A0A6L2MCT0_TANCI</name>